<sequence length="342" mass="38797">MEETVMEIIQCISQIHANPPFPEHYISLRSYGATCNLRNINFETAVSISQYFPPLESFSLRISSYQGFDHFAKLWVQGQHYLRHLELDSARGLSDDSFLPIAKYCHQLESVELKYCTNLTDVSVSALARCRNSSLKKFTILNCDQLTDLGISELSEHCPNLTRVTIVGCLNITHVSLSKITERCQGLVEFAFTNRPRMTPAVVMALVKHERRMLEILDIRSDNLATADTTVKQPYPKFDLALVEKLASTCPSIKSLGLRFNMVGLDSDELISSIHKFQNLEIICIGNSNNKLFEREHIKQLETHRRLKEVRFVGSGGGGMGWDEVLSQDAKIYLAHRKSKEK</sequence>
<name>A0ACA9MIT2_9GLOM</name>
<organism evidence="1 2">
    <name type="scientific">Acaulospora colombiana</name>
    <dbReference type="NCBI Taxonomy" id="27376"/>
    <lineage>
        <taxon>Eukaryota</taxon>
        <taxon>Fungi</taxon>
        <taxon>Fungi incertae sedis</taxon>
        <taxon>Mucoromycota</taxon>
        <taxon>Glomeromycotina</taxon>
        <taxon>Glomeromycetes</taxon>
        <taxon>Diversisporales</taxon>
        <taxon>Acaulosporaceae</taxon>
        <taxon>Acaulospora</taxon>
    </lineage>
</organism>
<keyword evidence="2" id="KW-1185">Reference proteome</keyword>
<comment type="caution">
    <text evidence="1">The sequence shown here is derived from an EMBL/GenBank/DDBJ whole genome shotgun (WGS) entry which is preliminary data.</text>
</comment>
<dbReference type="EMBL" id="CAJVPT010013320">
    <property type="protein sequence ID" value="CAG8594621.1"/>
    <property type="molecule type" value="Genomic_DNA"/>
</dbReference>
<gene>
    <name evidence="1" type="ORF">ACOLOM_LOCUS6450</name>
</gene>
<evidence type="ECO:0000313" key="2">
    <source>
        <dbReference type="Proteomes" id="UP000789525"/>
    </source>
</evidence>
<feature type="non-terminal residue" evidence="1">
    <location>
        <position position="342"/>
    </location>
</feature>
<proteinExistence type="predicted"/>
<protein>
    <submittedName>
        <fullName evidence="1">16625_t:CDS:1</fullName>
    </submittedName>
</protein>
<accession>A0ACA9MIT2</accession>
<evidence type="ECO:0000313" key="1">
    <source>
        <dbReference type="EMBL" id="CAG8594621.1"/>
    </source>
</evidence>
<dbReference type="Proteomes" id="UP000789525">
    <property type="component" value="Unassembled WGS sequence"/>
</dbReference>
<reference evidence="1" key="1">
    <citation type="submission" date="2021-06" db="EMBL/GenBank/DDBJ databases">
        <authorList>
            <person name="Kallberg Y."/>
            <person name="Tangrot J."/>
            <person name="Rosling A."/>
        </authorList>
    </citation>
    <scope>NUCLEOTIDE SEQUENCE</scope>
    <source>
        <strain evidence="1">CL356</strain>
    </source>
</reference>